<name>A0ABY5SZ06_9SPHN</name>
<reference evidence="1" key="1">
    <citation type="submission" date="2022-02" db="EMBL/GenBank/DDBJ databases">
        <title>Qipengyuania spongiae sp. nov., isolated from marine sponge.</title>
        <authorList>
            <person name="Li Z."/>
            <person name="Zhang M."/>
        </authorList>
    </citation>
    <scope>NUCLEOTIDE SEQUENCE</scope>
    <source>
        <strain evidence="1">PHS-Z21</strain>
    </source>
</reference>
<dbReference type="RefSeq" id="WP_265559058.1">
    <property type="nucleotide sequence ID" value="NZ_CP092471.1"/>
</dbReference>
<accession>A0ABY5SZ06</accession>
<dbReference type="Proteomes" id="UP001065265">
    <property type="component" value="Chromosome"/>
</dbReference>
<evidence type="ECO:0000313" key="2">
    <source>
        <dbReference type="Proteomes" id="UP001065265"/>
    </source>
</evidence>
<sequence>MTWKRDGDAEDADLTLRWAERGGPPAVEPVRKGFGSRIIRMGLSGSGGTELRYGSEGLTAEMTATASQLKQA</sequence>
<protein>
    <submittedName>
        <fullName evidence="1">Uncharacterized protein</fullName>
    </submittedName>
</protein>
<keyword evidence="2" id="KW-1185">Reference proteome</keyword>
<gene>
    <name evidence="1" type="ORF">L1F33_00950</name>
</gene>
<proteinExistence type="predicted"/>
<organism evidence="1 2">
    <name type="scientific">Qipengyuania spongiae</name>
    <dbReference type="NCBI Taxonomy" id="2909673"/>
    <lineage>
        <taxon>Bacteria</taxon>
        <taxon>Pseudomonadati</taxon>
        <taxon>Pseudomonadota</taxon>
        <taxon>Alphaproteobacteria</taxon>
        <taxon>Sphingomonadales</taxon>
        <taxon>Erythrobacteraceae</taxon>
        <taxon>Qipengyuania</taxon>
    </lineage>
</organism>
<evidence type="ECO:0000313" key="1">
    <source>
        <dbReference type="EMBL" id="UVI39565.1"/>
    </source>
</evidence>
<dbReference type="EMBL" id="CP092471">
    <property type="protein sequence ID" value="UVI39565.1"/>
    <property type="molecule type" value="Genomic_DNA"/>
</dbReference>